<gene>
    <name evidence="1" type="ORF">GCM10009544_18040</name>
</gene>
<accession>A0ABN0ZQI9</accession>
<evidence type="ECO:0000313" key="2">
    <source>
        <dbReference type="Proteomes" id="UP001499895"/>
    </source>
</evidence>
<dbReference type="Proteomes" id="UP001499895">
    <property type="component" value="Unassembled WGS sequence"/>
</dbReference>
<proteinExistence type="predicted"/>
<protein>
    <recommendedName>
        <fullName evidence="3">Immunity repressor</fullName>
    </recommendedName>
</protein>
<evidence type="ECO:0000313" key="1">
    <source>
        <dbReference type="EMBL" id="GAA0455705.1"/>
    </source>
</evidence>
<organism evidence="1 2">
    <name type="scientific">Streptomyces stramineus</name>
    <dbReference type="NCBI Taxonomy" id="173861"/>
    <lineage>
        <taxon>Bacteria</taxon>
        <taxon>Bacillati</taxon>
        <taxon>Actinomycetota</taxon>
        <taxon>Actinomycetes</taxon>
        <taxon>Kitasatosporales</taxon>
        <taxon>Streptomycetaceae</taxon>
        <taxon>Streptomyces</taxon>
    </lineage>
</organism>
<comment type="caution">
    <text evidence="1">The sequence shown here is derived from an EMBL/GenBank/DDBJ whole genome shotgun (WGS) entry which is preliminary data.</text>
</comment>
<sequence>MVKLPSDAGLRQLVQTGWKDGEIAAVHGVTISAVGKRRREQNLYKKPVAARVTDMINDVWNVKTTSGGDSHHARRPLQGLKYCIRKQLGDELSPPQERRAQNLIDRLRREDAVLDYDRETPQGVFFVPRTPEDGRRLMRWPAGKPLPSADLQAAMELPASAEGD</sequence>
<name>A0ABN0ZQI9_9ACTN</name>
<reference evidence="1 2" key="1">
    <citation type="journal article" date="2019" name="Int. J. Syst. Evol. Microbiol.">
        <title>The Global Catalogue of Microorganisms (GCM) 10K type strain sequencing project: providing services to taxonomists for standard genome sequencing and annotation.</title>
        <authorList>
            <consortium name="The Broad Institute Genomics Platform"/>
            <consortium name="The Broad Institute Genome Sequencing Center for Infectious Disease"/>
            <person name="Wu L."/>
            <person name="Ma J."/>
        </authorList>
    </citation>
    <scope>NUCLEOTIDE SEQUENCE [LARGE SCALE GENOMIC DNA]</scope>
    <source>
        <strain evidence="1 2">JCM 10649</strain>
    </source>
</reference>
<keyword evidence="2" id="KW-1185">Reference proteome</keyword>
<dbReference type="EMBL" id="BAAAHB010000013">
    <property type="protein sequence ID" value="GAA0455705.1"/>
    <property type="molecule type" value="Genomic_DNA"/>
</dbReference>
<evidence type="ECO:0008006" key="3">
    <source>
        <dbReference type="Google" id="ProtNLM"/>
    </source>
</evidence>